<dbReference type="Pfam" id="PF10020">
    <property type="entry name" value="DUF2262"/>
    <property type="match status" value="1"/>
</dbReference>
<evidence type="ECO:0000313" key="4">
    <source>
        <dbReference type="Proteomes" id="UP000320722"/>
    </source>
</evidence>
<protein>
    <submittedName>
        <fullName evidence="3">Uncharacterized protein</fullName>
    </submittedName>
</protein>
<dbReference type="Pfam" id="PF22886">
    <property type="entry name" value="DUF7021"/>
    <property type="match status" value="1"/>
</dbReference>
<evidence type="ECO:0000313" key="3">
    <source>
        <dbReference type="EMBL" id="QDU01302.1"/>
    </source>
</evidence>
<reference evidence="3 4" key="1">
    <citation type="submission" date="2019-02" db="EMBL/GenBank/DDBJ databases">
        <title>Deep-cultivation of Planctomycetes and their phenomic and genomic characterization uncovers novel biology.</title>
        <authorList>
            <person name="Wiegand S."/>
            <person name="Jogler M."/>
            <person name="Boedeker C."/>
            <person name="Pinto D."/>
            <person name="Vollmers J."/>
            <person name="Rivas-Marin E."/>
            <person name="Kohn T."/>
            <person name="Peeters S.H."/>
            <person name="Heuer A."/>
            <person name="Rast P."/>
            <person name="Oberbeckmann S."/>
            <person name="Bunk B."/>
            <person name="Jeske O."/>
            <person name="Meyerdierks A."/>
            <person name="Storesund J.E."/>
            <person name="Kallscheuer N."/>
            <person name="Luecker S."/>
            <person name="Lage O.M."/>
            <person name="Pohl T."/>
            <person name="Merkel B.J."/>
            <person name="Hornburger P."/>
            <person name="Mueller R.-W."/>
            <person name="Bruemmer F."/>
            <person name="Labrenz M."/>
            <person name="Spormann A.M."/>
            <person name="Op den Camp H."/>
            <person name="Overmann J."/>
            <person name="Amann R."/>
            <person name="Jetten M.S.M."/>
            <person name="Mascher T."/>
            <person name="Medema M.H."/>
            <person name="Devos D.P."/>
            <person name="Kaster A.-K."/>
            <person name="Ovreas L."/>
            <person name="Rohde M."/>
            <person name="Galperin M.Y."/>
            <person name="Jogler C."/>
        </authorList>
    </citation>
    <scope>NUCLEOTIDE SEQUENCE [LARGE SCALE GENOMIC DNA]</scope>
    <source>
        <strain evidence="3 4">V6</strain>
    </source>
</reference>
<proteinExistence type="predicted"/>
<evidence type="ECO:0000259" key="1">
    <source>
        <dbReference type="Pfam" id="PF10020"/>
    </source>
</evidence>
<dbReference type="InterPro" id="IPR019260">
    <property type="entry name" value="DUF2262"/>
</dbReference>
<organism evidence="3 4">
    <name type="scientific">Gimesia chilikensis</name>
    <dbReference type="NCBI Taxonomy" id="2605989"/>
    <lineage>
        <taxon>Bacteria</taxon>
        <taxon>Pseudomonadati</taxon>
        <taxon>Planctomycetota</taxon>
        <taxon>Planctomycetia</taxon>
        <taxon>Planctomycetales</taxon>
        <taxon>Planctomycetaceae</taxon>
        <taxon>Gimesia</taxon>
    </lineage>
</organism>
<feature type="domain" description="DUF7021" evidence="2">
    <location>
        <begin position="14"/>
        <end position="130"/>
    </location>
</feature>
<accession>A0A517W7R7</accession>
<dbReference type="AlphaFoldDB" id="A0A517W7R7"/>
<feature type="domain" description="DUF2262" evidence="1">
    <location>
        <begin position="138"/>
        <end position="273"/>
    </location>
</feature>
<evidence type="ECO:0000259" key="2">
    <source>
        <dbReference type="Pfam" id="PF22886"/>
    </source>
</evidence>
<name>A0A517W7R7_9PLAN</name>
<gene>
    <name evidence="3" type="ORF">V6x_09810</name>
</gene>
<dbReference type="RefSeq" id="WP_145037134.1">
    <property type="nucleotide sequence ID" value="NZ_CP036347.1"/>
</dbReference>
<sequence length="275" mass="30548">MSDDPFAELERNNREFERQIADVPEEVITGLVDAGGAGGAGDTSGDWNLLLTLAAWKNSSGELSRESMRVKLPVTETLLNQLMNQIDPDSIIQVQARVAPHPNGFLQAIASEIISTNGTDAELSQVAEELQEPMVVDDPQFGPLTLDRAVDWYSGTVIWDGAQVQLNVSWENSDDIQQALEVARKLWENEAEWAARVDNFAVSKLLELKNDSWLDENEPQVTPDEFKARMTLEAITVYDDGDFDFWHSDGDLFWGHAIQITGNLTEGLQYADIPG</sequence>
<dbReference type="Proteomes" id="UP000320722">
    <property type="component" value="Chromosome"/>
</dbReference>
<dbReference type="EMBL" id="CP036347">
    <property type="protein sequence ID" value="QDU01302.1"/>
    <property type="molecule type" value="Genomic_DNA"/>
</dbReference>
<dbReference type="InterPro" id="IPR054286">
    <property type="entry name" value="DUF7021"/>
</dbReference>